<evidence type="ECO:0000256" key="1">
    <source>
        <dbReference type="ARBA" id="ARBA00004141"/>
    </source>
</evidence>
<evidence type="ECO:0000256" key="6">
    <source>
        <dbReference type="SAM" id="Phobius"/>
    </source>
</evidence>
<feature type="transmembrane region" description="Helical" evidence="6">
    <location>
        <begin position="417"/>
        <end position="439"/>
    </location>
</feature>
<dbReference type="GO" id="GO:0022857">
    <property type="term" value="F:transmembrane transporter activity"/>
    <property type="evidence" value="ECO:0007669"/>
    <property type="project" value="InterPro"/>
</dbReference>
<keyword evidence="5 6" id="KW-0472">Membrane</keyword>
<evidence type="ECO:0000256" key="5">
    <source>
        <dbReference type="ARBA" id="ARBA00023136"/>
    </source>
</evidence>
<dbReference type="AlphaFoldDB" id="A0A6A7BFH5"/>
<feature type="transmembrane region" description="Helical" evidence="6">
    <location>
        <begin position="155"/>
        <end position="175"/>
    </location>
</feature>
<evidence type="ECO:0000256" key="3">
    <source>
        <dbReference type="ARBA" id="ARBA00022692"/>
    </source>
</evidence>
<feature type="transmembrane region" description="Helical" evidence="6">
    <location>
        <begin position="237"/>
        <end position="263"/>
    </location>
</feature>
<dbReference type="PANTHER" id="PTHR45649:SF1">
    <property type="entry name" value="TRANSPORTER, PUTATIVE (EUROFUNG)-RELATED"/>
    <property type="match status" value="1"/>
</dbReference>
<feature type="transmembrane region" description="Helical" evidence="6">
    <location>
        <begin position="46"/>
        <end position="68"/>
    </location>
</feature>
<reference evidence="7" key="1">
    <citation type="submission" date="2020-01" db="EMBL/GenBank/DDBJ databases">
        <authorList>
            <consortium name="DOE Joint Genome Institute"/>
            <person name="Haridas S."/>
            <person name="Albert R."/>
            <person name="Binder M."/>
            <person name="Bloem J."/>
            <person name="Labutti K."/>
            <person name="Salamov A."/>
            <person name="Andreopoulos B."/>
            <person name="Baker S.E."/>
            <person name="Barry K."/>
            <person name="Bills G."/>
            <person name="Bluhm B.H."/>
            <person name="Cannon C."/>
            <person name="Castanera R."/>
            <person name="Culley D.E."/>
            <person name="Daum C."/>
            <person name="Ezra D."/>
            <person name="Gonzalez J.B."/>
            <person name="Henrissat B."/>
            <person name="Kuo A."/>
            <person name="Liang C."/>
            <person name="Lipzen A."/>
            <person name="Lutzoni F."/>
            <person name="Magnuson J."/>
            <person name="Mondo S."/>
            <person name="Nolan M."/>
            <person name="Ohm R."/>
            <person name="Pangilinan J."/>
            <person name="Park H.-J."/>
            <person name="Ramirez L."/>
            <person name="Alfaro M."/>
            <person name="Sun H."/>
            <person name="Tritt A."/>
            <person name="Yoshinaga Y."/>
            <person name="Zwiers L.-H."/>
            <person name="Turgeon B.G."/>
            <person name="Goodwin S.B."/>
            <person name="Spatafora J.W."/>
            <person name="Crous P.W."/>
            <person name="Grigoriev I.V."/>
        </authorList>
    </citation>
    <scope>NUCLEOTIDE SEQUENCE</scope>
    <source>
        <strain evidence="7">IPT5</strain>
    </source>
</reference>
<keyword evidence="8" id="KW-1185">Reference proteome</keyword>
<organism evidence="7 8">
    <name type="scientific">Plenodomus tracheiphilus IPT5</name>
    <dbReference type="NCBI Taxonomy" id="1408161"/>
    <lineage>
        <taxon>Eukaryota</taxon>
        <taxon>Fungi</taxon>
        <taxon>Dikarya</taxon>
        <taxon>Ascomycota</taxon>
        <taxon>Pezizomycotina</taxon>
        <taxon>Dothideomycetes</taxon>
        <taxon>Pleosporomycetidae</taxon>
        <taxon>Pleosporales</taxon>
        <taxon>Pleosporineae</taxon>
        <taxon>Leptosphaeriaceae</taxon>
        <taxon>Plenodomus</taxon>
    </lineage>
</organism>
<dbReference type="OrthoDB" id="3257095at2759"/>
<dbReference type="EMBL" id="MU006295">
    <property type="protein sequence ID" value="KAF2853437.1"/>
    <property type="molecule type" value="Genomic_DNA"/>
</dbReference>
<comment type="subcellular location">
    <subcellularLocation>
        <location evidence="1">Membrane</location>
        <topology evidence="1">Multi-pass membrane protein</topology>
    </subcellularLocation>
</comment>
<keyword evidence="3 6" id="KW-0812">Transmembrane</keyword>
<accession>A0A6A7BFH5</accession>
<sequence>MELGNRAKAEAVASAIEDIDHNGYTRDDRDLIRLGKKPVLKRNFGFMQILGFSCTVLVTWEGILQYHWVAMLAPPSYRKFLSYITGWVTLIGWQATTASSAYLAGTILQSTILMCDAAYSPKPYQAMLLGWTVLAFAVIINTVGSKTLAHFEGLILILHILGFFAVMIPLVYLSPHSDASVFITFVNTGGWSTQALSFMVGLPSSVFALVGVDSCVHMAEEVKNASKVVPRTIQISVLLNGMLGLAMLIAYLFCLGDLDNVLASSATLGYPYLYVFLKGTGSVAGAVAMAMIMWVLGVCCLVGLMAATSRQMWSFARDNALPFSAQVIKLNARTMIPVTTILITAAVSVLLSFIALGSVVAFSNIVNLSIGGLYASYFIVCALLLWRRLKGINPYNAQAAMVGSETLQWGPWKAPGAFGVVNNIFACVYLFVLWFFSFWPASVQVTAQSMNFSSVTFGGMVLFAIIWYFLRGRRTYVGPIVEVAL</sequence>
<keyword evidence="4 6" id="KW-1133">Transmembrane helix</keyword>
<dbReference type="Gene3D" id="1.20.1740.10">
    <property type="entry name" value="Amino acid/polyamine transporter I"/>
    <property type="match status" value="1"/>
</dbReference>
<feature type="transmembrane region" description="Helical" evidence="6">
    <location>
        <begin position="195"/>
        <end position="216"/>
    </location>
</feature>
<dbReference type="InterPro" id="IPR002293">
    <property type="entry name" value="AA/rel_permease1"/>
</dbReference>
<evidence type="ECO:0000256" key="4">
    <source>
        <dbReference type="ARBA" id="ARBA00022989"/>
    </source>
</evidence>
<feature type="transmembrane region" description="Helical" evidence="6">
    <location>
        <begin position="368"/>
        <end position="386"/>
    </location>
</feature>
<feature type="transmembrane region" description="Helical" evidence="6">
    <location>
        <begin position="451"/>
        <end position="470"/>
    </location>
</feature>
<dbReference type="Pfam" id="PF13520">
    <property type="entry name" value="AA_permease_2"/>
    <property type="match status" value="1"/>
</dbReference>
<gene>
    <name evidence="7" type="ORF">T440DRAFT_444287</name>
</gene>
<feature type="transmembrane region" description="Helical" evidence="6">
    <location>
        <begin position="283"/>
        <end position="307"/>
    </location>
</feature>
<name>A0A6A7BFH5_9PLEO</name>
<dbReference type="PANTHER" id="PTHR45649">
    <property type="entry name" value="AMINO-ACID PERMEASE BAT1"/>
    <property type="match status" value="1"/>
</dbReference>
<evidence type="ECO:0000313" key="7">
    <source>
        <dbReference type="EMBL" id="KAF2853437.1"/>
    </source>
</evidence>
<evidence type="ECO:0000256" key="2">
    <source>
        <dbReference type="ARBA" id="ARBA00022448"/>
    </source>
</evidence>
<keyword evidence="2" id="KW-0813">Transport</keyword>
<feature type="transmembrane region" description="Helical" evidence="6">
    <location>
        <begin position="124"/>
        <end position="143"/>
    </location>
</feature>
<protein>
    <recommendedName>
        <fullName evidence="9">Amino acid transporter</fullName>
    </recommendedName>
</protein>
<dbReference type="PIRSF" id="PIRSF006060">
    <property type="entry name" value="AA_transporter"/>
    <property type="match status" value="1"/>
</dbReference>
<dbReference type="Proteomes" id="UP000799423">
    <property type="component" value="Unassembled WGS sequence"/>
</dbReference>
<evidence type="ECO:0008006" key="9">
    <source>
        <dbReference type="Google" id="ProtNLM"/>
    </source>
</evidence>
<feature type="transmembrane region" description="Helical" evidence="6">
    <location>
        <begin position="338"/>
        <end position="362"/>
    </location>
</feature>
<feature type="transmembrane region" description="Helical" evidence="6">
    <location>
        <begin position="80"/>
        <end position="104"/>
    </location>
</feature>
<dbReference type="GO" id="GO:0016020">
    <property type="term" value="C:membrane"/>
    <property type="evidence" value="ECO:0007669"/>
    <property type="project" value="UniProtKB-SubCell"/>
</dbReference>
<evidence type="ECO:0000313" key="8">
    <source>
        <dbReference type="Proteomes" id="UP000799423"/>
    </source>
</evidence>
<proteinExistence type="predicted"/>